<dbReference type="PANTHER" id="PTHR36539:SF2">
    <property type="entry name" value="ETHANOLAMINE UTILIZATION PROTEIN"/>
    <property type="match status" value="1"/>
</dbReference>
<keyword evidence="2" id="KW-1283">Bacterial microcompartment</keyword>
<dbReference type="Pfam" id="PF03319">
    <property type="entry name" value="EutN_CcmL"/>
    <property type="match status" value="1"/>
</dbReference>
<keyword evidence="4" id="KW-1185">Reference proteome</keyword>
<dbReference type="PROSITE" id="PS51932">
    <property type="entry name" value="BMV"/>
    <property type="match status" value="1"/>
</dbReference>
<dbReference type="RefSeq" id="WP_145446196.1">
    <property type="nucleotide sequence ID" value="NZ_CP036280.1"/>
</dbReference>
<accession>A0A518BYG0</accession>
<comment type="subcellular location">
    <subcellularLocation>
        <location evidence="1">Bacterial microcompartment</location>
    </subcellularLocation>
</comment>
<gene>
    <name evidence="3" type="primary">eutN_1</name>
    <name evidence="3" type="ORF">Pan265_18710</name>
</gene>
<dbReference type="GO" id="GO:0031469">
    <property type="term" value="C:bacterial microcompartment"/>
    <property type="evidence" value="ECO:0007669"/>
    <property type="project" value="UniProtKB-SubCell"/>
</dbReference>
<evidence type="ECO:0000313" key="3">
    <source>
        <dbReference type="EMBL" id="QDU72011.1"/>
    </source>
</evidence>
<dbReference type="KEGG" id="mcad:Pan265_18710"/>
<dbReference type="PANTHER" id="PTHR36539">
    <property type="entry name" value="ETHANOLAMINE UTILIZATION PROTEIN EUTN"/>
    <property type="match status" value="1"/>
</dbReference>
<protein>
    <submittedName>
        <fullName evidence="3">Ethanolamine utilization protein EutN</fullName>
    </submittedName>
</protein>
<proteinExistence type="predicted"/>
<dbReference type="OrthoDB" id="278421at2"/>
<reference evidence="3 4" key="1">
    <citation type="submission" date="2019-02" db="EMBL/GenBank/DDBJ databases">
        <title>Deep-cultivation of Planctomycetes and their phenomic and genomic characterization uncovers novel biology.</title>
        <authorList>
            <person name="Wiegand S."/>
            <person name="Jogler M."/>
            <person name="Boedeker C."/>
            <person name="Pinto D."/>
            <person name="Vollmers J."/>
            <person name="Rivas-Marin E."/>
            <person name="Kohn T."/>
            <person name="Peeters S.H."/>
            <person name="Heuer A."/>
            <person name="Rast P."/>
            <person name="Oberbeckmann S."/>
            <person name="Bunk B."/>
            <person name="Jeske O."/>
            <person name="Meyerdierks A."/>
            <person name="Storesund J.E."/>
            <person name="Kallscheuer N."/>
            <person name="Luecker S."/>
            <person name="Lage O.M."/>
            <person name="Pohl T."/>
            <person name="Merkel B.J."/>
            <person name="Hornburger P."/>
            <person name="Mueller R.-W."/>
            <person name="Bruemmer F."/>
            <person name="Labrenz M."/>
            <person name="Spormann A.M."/>
            <person name="Op den Camp H."/>
            <person name="Overmann J."/>
            <person name="Amann R."/>
            <person name="Jetten M.S.M."/>
            <person name="Mascher T."/>
            <person name="Medema M.H."/>
            <person name="Devos D.P."/>
            <person name="Kaster A.-K."/>
            <person name="Ovreas L."/>
            <person name="Rohde M."/>
            <person name="Galperin M.Y."/>
            <person name="Jogler C."/>
        </authorList>
    </citation>
    <scope>NUCLEOTIDE SEQUENCE [LARGE SCALE GENOMIC DNA]</scope>
    <source>
        <strain evidence="3 4">Pan265</strain>
    </source>
</reference>
<sequence>MQLAVVRGRATSTIKHPSLDGAKMLLVEMLGNAMQPVGDPVLVLDNLGAGRDDTVVITSDGLGIRDLLHDDSSPARWWTLSIVDPNGIQVPRK</sequence>
<dbReference type="AlphaFoldDB" id="A0A518BYG0"/>
<dbReference type="InterPro" id="IPR036677">
    <property type="entry name" value="EutN_CcmL_sf"/>
</dbReference>
<name>A0A518BYG0_9BACT</name>
<evidence type="ECO:0000256" key="2">
    <source>
        <dbReference type="ARBA" id="ARBA00024446"/>
    </source>
</evidence>
<dbReference type="Proteomes" id="UP000320386">
    <property type="component" value="Chromosome"/>
</dbReference>
<evidence type="ECO:0000313" key="4">
    <source>
        <dbReference type="Proteomes" id="UP000320386"/>
    </source>
</evidence>
<dbReference type="SUPFAM" id="SSF159133">
    <property type="entry name" value="EutN/CcmL-like"/>
    <property type="match status" value="1"/>
</dbReference>
<dbReference type="Gene3D" id="2.40.50.220">
    <property type="entry name" value="EutN/Ccml"/>
    <property type="match status" value="1"/>
</dbReference>
<evidence type="ECO:0000256" key="1">
    <source>
        <dbReference type="ARBA" id="ARBA00024322"/>
    </source>
</evidence>
<dbReference type="EMBL" id="CP036280">
    <property type="protein sequence ID" value="QDU72011.1"/>
    <property type="molecule type" value="Genomic_DNA"/>
</dbReference>
<dbReference type="InterPro" id="IPR004992">
    <property type="entry name" value="EutN_CcmL"/>
</dbReference>
<organism evidence="3 4">
    <name type="scientific">Mucisphaera calidilacus</name>
    <dbReference type="NCBI Taxonomy" id="2527982"/>
    <lineage>
        <taxon>Bacteria</taxon>
        <taxon>Pseudomonadati</taxon>
        <taxon>Planctomycetota</taxon>
        <taxon>Phycisphaerae</taxon>
        <taxon>Phycisphaerales</taxon>
        <taxon>Phycisphaeraceae</taxon>
        <taxon>Mucisphaera</taxon>
    </lineage>
</organism>